<dbReference type="GO" id="GO:0016779">
    <property type="term" value="F:nucleotidyltransferase activity"/>
    <property type="evidence" value="ECO:0007669"/>
    <property type="project" value="UniProtKB-KW"/>
</dbReference>
<dbReference type="PANTHER" id="PTHR39321:SF3">
    <property type="entry name" value="PHOSPHOPANTETHEINE ADENYLYLTRANSFERASE"/>
    <property type="match status" value="1"/>
</dbReference>
<comment type="caution">
    <text evidence="13">The sequence shown here is derived from an EMBL/GenBank/DDBJ whole genome shotgun (WGS) entry which is preliminary data.</text>
</comment>
<dbReference type="NCBIfam" id="TIGR00482">
    <property type="entry name" value="nicotinate (nicotinamide) nucleotide adenylyltransferase"/>
    <property type="match status" value="1"/>
</dbReference>
<feature type="domain" description="Cytidyltransferase-like" evidence="12">
    <location>
        <begin position="11"/>
        <end position="163"/>
    </location>
</feature>
<sequence length="192" mass="21902">MGKEARESIAIFGGSFDPPHKGHQLIVSKAVESLDIDRLFIVPAYLNPFKQSSLAPANLRLQWCHTLFDPLEKVSVSDYEILQGKSTYTADTVRHFQNAYDVKYFIIGSDNLGSLTKWHQYEWLNQQVTWVVATRKNSSFDTGMLRKWVKIELDEEISSTHIRSTQQLDGVDKKIAESVKQVLTQKESINKG</sequence>
<dbReference type="PANTHER" id="PTHR39321">
    <property type="entry name" value="NICOTINATE-NUCLEOTIDE ADENYLYLTRANSFERASE-RELATED"/>
    <property type="match status" value="1"/>
</dbReference>
<dbReference type="CDD" id="cd02165">
    <property type="entry name" value="NMNAT"/>
    <property type="match status" value="1"/>
</dbReference>
<evidence type="ECO:0000313" key="14">
    <source>
        <dbReference type="Proteomes" id="UP001169069"/>
    </source>
</evidence>
<evidence type="ECO:0000256" key="4">
    <source>
        <dbReference type="ARBA" id="ARBA00022642"/>
    </source>
</evidence>
<dbReference type="InterPro" id="IPR014729">
    <property type="entry name" value="Rossmann-like_a/b/a_fold"/>
</dbReference>
<keyword evidence="5 11" id="KW-0808">Transferase</keyword>
<protein>
    <recommendedName>
        <fullName evidence="11">Probable nicotinate-nucleotide adenylyltransferase</fullName>
        <ecNumber evidence="11">2.7.7.18</ecNumber>
    </recommendedName>
    <alternativeName>
        <fullName evidence="11">Deamido-NAD(+) diphosphorylase</fullName>
    </alternativeName>
    <alternativeName>
        <fullName evidence="11">Deamido-NAD(+) pyrophosphorylase</fullName>
    </alternativeName>
    <alternativeName>
        <fullName evidence="11">Nicotinate mononucleotide adenylyltransferase</fullName>
        <shortName evidence="11">NaMN adenylyltransferase</shortName>
    </alternativeName>
</protein>
<keyword evidence="8 11" id="KW-0067">ATP-binding</keyword>
<keyword evidence="6 11" id="KW-0548">Nucleotidyltransferase</keyword>
<evidence type="ECO:0000256" key="8">
    <source>
        <dbReference type="ARBA" id="ARBA00022840"/>
    </source>
</evidence>
<dbReference type="InterPro" id="IPR004821">
    <property type="entry name" value="Cyt_trans-like"/>
</dbReference>
<dbReference type="RefSeq" id="WP_289412930.1">
    <property type="nucleotide sequence ID" value="NZ_JAQIBD010000001.1"/>
</dbReference>
<dbReference type="Gene3D" id="3.40.50.620">
    <property type="entry name" value="HUPs"/>
    <property type="match status" value="1"/>
</dbReference>
<keyword evidence="7 11" id="KW-0547">Nucleotide-binding</keyword>
<dbReference type="Pfam" id="PF01467">
    <property type="entry name" value="CTP_transf_like"/>
    <property type="match status" value="1"/>
</dbReference>
<keyword evidence="4 11" id="KW-0662">Pyridine nucleotide biosynthesis</keyword>
<evidence type="ECO:0000256" key="7">
    <source>
        <dbReference type="ARBA" id="ARBA00022741"/>
    </source>
</evidence>
<name>A0ABT7QXB2_9BACT</name>
<organism evidence="13 14">
    <name type="scientific">Sulfurovum zhangzhouensis</name>
    <dbReference type="NCBI Taxonomy" id="3019067"/>
    <lineage>
        <taxon>Bacteria</taxon>
        <taxon>Pseudomonadati</taxon>
        <taxon>Campylobacterota</taxon>
        <taxon>Epsilonproteobacteria</taxon>
        <taxon>Campylobacterales</taxon>
        <taxon>Sulfurovaceae</taxon>
        <taxon>Sulfurovum</taxon>
    </lineage>
</organism>
<evidence type="ECO:0000256" key="10">
    <source>
        <dbReference type="ARBA" id="ARBA00048721"/>
    </source>
</evidence>
<dbReference type="EMBL" id="JAQIBD010000001">
    <property type="protein sequence ID" value="MDM5271467.1"/>
    <property type="molecule type" value="Genomic_DNA"/>
</dbReference>
<evidence type="ECO:0000256" key="1">
    <source>
        <dbReference type="ARBA" id="ARBA00002324"/>
    </source>
</evidence>
<proteinExistence type="inferred from homology"/>
<dbReference type="SUPFAM" id="SSF52374">
    <property type="entry name" value="Nucleotidylyl transferase"/>
    <property type="match status" value="1"/>
</dbReference>
<dbReference type="Proteomes" id="UP001169069">
    <property type="component" value="Unassembled WGS sequence"/>
</dbReference>
<dbReference type="EC" id="2.7.7.18" evidence="11"/>
<comment type="similarity">
    <text evidence="3 11">Belongs to the NadD family.</text>
</comment>
<dbReference type="HAMAP" id="MF_00244">
    <property type="entry name" value="NaMN_adenylyltr"/>
    <property type="match status" value="1"/>
</dbReference>
<dbReference type="NCBIfam" id="TIGR00125">
    <property type="entry name" value="cyt_tran_rel"/>
    <property type="match status" value="1"/>
</dbReference>
<comment type="pathway">
    <text evidence="2 11">Cofactor biosynthesis; NAD(+) biosynthesis; deamido-NAD(+) from nicotinate D-ribonucleotide: step 1/1.</text>
</comment>
<evidence type="ECO:0000256" key="9">
    <source>
        <dbReference type="ARBA" id="ARBA00023027"/>
    </source>
</evidence>
<reference evidence="13" key="1">
    <citation type="submission" date="2023-01" db="EMBL/GenBank/DDBJ databases">
        <title>Sulfurovum sp. zt1-1 genome assembly.</title>
        <authorList>
            <person name="Wang J."/>
        </authorList>
    </citation>
    <scope>NUCLEOTIDE SEQUENCE</scope>
    <source>
        <strain evidence="13">Zt1-1</strain>
    </source>
</reference>
<comment type="catalytic activity">
    <reaction evidence="10 11">
        <text>nicotinate beta-D-ribonucleotide + ATP + H(+) = deamido-NAD(+) + diphosphate</text>
        <dbReference type="Rhea" id="RHEA:22860"/>
        <dbReference type="ChEBI" id="CHEBI:15378"/>
        <dbReference type="ChEBI" id="CHEBI:30616"/>
        <dbReference type="ChEBI" id="CHEBI:33019"/>
        <dbReference type="ChEBI" id="CHEBI:57502"/>
        <dbReference type="ChEBI" id="CHEBI:58437"/>
        <dbReference type="EC" id="2.7.7.18"/>
    </reaction>
</comment>
<evidence type="ECO:0000256" key="11">
    <source>
        <dbReference type="HAMAP-Rule" id="MF_00244"/>
    </source>
</evidence>
<evidence type="ECO:0000313" key="13">
    <source>
        <dbReference type="EMBL" id="MDM5271467.1"/>
    </source>
</evidence>
<evidence type="ECO:0000256" key="6">
    <source>
        <dbReference type="ARBA" id="ARBA00022695"/>
    </source>
</evidence>
<accession>A0ABT7QXB2</accession>
<dbReference type="InterPro" id="IPR005248">
    <property type="entry name" value="NadD/NMNAT"/>
</dbReference>
<comment type="function">
    <text evidence="1 11">Catalyzes the reversible adenylation of nicotinate mononucleotide (NaMN) to nicotinic acid adenine dinucleotide (NaAD).</text>
</comment>
<evidence type="ECO:0000256" key="2">
    <source>
        <dbReference type="ARBA" id="ARBA00005019"/>
    </source>
</evidence>
<gene>
    <name evidence="11 13" type="primary">nadD</name>
    <name evidence="13" type="ORF">PGH07_04690</name>
</gene>
<evidence type="ECO:0000256" key="5">
    <source>
        <dbReference type="ARBA" id="ARBA00022679"/>
    </source>
</evidence>
<keyword evidence="9 11" id="KW-0520">NAD</keyword>
<evidence type="ECO:0000256" key="3">
    <source>
        <dbReference type="ARBA" id="ARBA00009014"/>
    </source>
</evidence>
<evidence type="ECO:0000259" key="12">
    <source>
        <dbReference type="Pfam" id="PF01467"/>
    </source>
</evidence>
<keyword evidence="14" id="KW-1185">Reference proteome</keyword>